<dbReference type="InterPro" id="IPR036876">
    <property type="entry name" value="UVR_dom_sf"/>
</dbReference>
<dbReference type="GO" id="GO:0046870">
    <property type="term" value="F:cadmium ion binding"/>
    <property type="evidence" value="ECO:0007669"/>
    <property type="project" value="TreeGrafter"/>
</dbReference>
<dbReference type="AlphaFoldDB" id="A0A9X3RDY5"/>
<dbReference type="PROSITE" id="PS50151">
    <property type="entry name" value="UVR"/>
    <property type="match status" value="1"/>
</dbReference>
<dbReference type="Proteomes" id="UP001152173">
    <property type="component" value="Unassembled WGS sequence"/>
</dbReference>
<evidence type="ECO:0000259" key="1">
    <source>
        <dbReference type="PROSITE" id="PS50151"/>
    </source>
</evidence>
<dbReference type="GO" id="GO:0005507">
    <property type="term" value="F:copper ion binding"/>
    <property type="evidence" value="ECO:0007669"/>
    <property type="project" value="TreeGrafter"/>
</dbReference>
<dbReference type="InterPro" id="IPR025542">
    <property type="entry name" value="YacH"/>
</dbReference>
<protein>
    <submittedName>
        <fullName evidence="2">UvrB/UvrC motif-containing protein</fullName>
    </submittedName>
</protein>
<dbReference type="Pfam" id="PF02151">
    <property type="entry name" value="UVR"/>
    <property type="match status" value="1"/>
</dbReference>
<sequence>MICENCKQRPAKVTVTQVQNGDQVQRHYCEVCAKNFHPFHLDFQQDPLSLHQLLSNWFGVPESKQVQQKPQPESKTCSSCGWTFRQFLNQGKFGCAHCYESFHKQLPDVFKKLHNGNVKHVGKAPGTFGQTLQLKKQIEAIRTSMRTAIEIENFEEAARLRDEARSLEEQLQSGGENRDVH</sequence>
<name>A0A9X3RDY5_9BACL</name>
<dbReference type="GO" id="GO:0050897">
    <property type="term" value="F:cobalt ion binding"/>
    <property type="evidence" value="ECO:0007669"/>
    <property type="project" value="TreeGrafter"/>
</dbReference>
<dbReference type="InterPro" id="IPR001943">
    <property type="entry name" value="UVR_dom"/>
</dbReference>
<dbReference type="Gene3D" id="4.10.860.10">
    <property type="entry name" value="UVR domain"/>
    <property type="match status" value="1"/>
</dbReference>
<dbReference type="PIRSF" id="PIRSF015034">
    <property type="entry name" value="YacH"/>
    <property type="match status" value="1"/>
</dbReference>
<organism evidence="2 3">
    <name type="scientific">Paenisporosarcina quisquiliarum</name>
    <dbReference type="NCBI Taxonomy" id="365346"/>
    <lineage>
        <taxon>Bacteria</taxon>
        <taxon>Bacillati</taxon>
        <taxon>Bacillota</taxon>
        <taxon>Bacilli</taxon>
        <taxon>Bacillales</taxon>
        <taxon>Caryophanaceae</taxon>
        <taxon>Paenisporosarcina</taxon>
    </lineage>
</organism>
<dbReference type="PANTHER" id="PTHR38430:SF1">
    <property type="entry name" value="PROTEIN-ARGININE KINASE ACTIVATOR PROTEIN"/>
    <property type="match status" value="1"/>
</dbReference>
<dbReference type="GO" id="GO:1990170">
    <property type="term" value="P:stress response to cadmium ion"/>
    <property type="evidence" value="ECO:0007669"/>
    <property type="project" value="TreeGrafter"/>
</dbReference>
<feature type="domain" description="UVR" evidence="1">
    <location>
        <begin position="135"/>
        <end position="170"/>
    </location>
</feature>
<comment type="caution">
    <text evidence="2">The sequence shown here is derived from an EMBL/GenBank/DDBJ whole genome shotgun (WGS) entry which is preliminary data.</text>
</comment>
<proteinExistence type="predicted"/>
<dbReference type="EMBL" id="JAMKBJ010000008">
    <property type="protein sequence ID" value="MCZ8537629.1"/>
    <property type="molecule type" value="Genomic_DNA"/>
</dbReference>
<dbReference type="GO" id="GO:0008270">
    <property type="term" value="F:zinc ion binding"/>
    <property type="evidence" value="ECO:0007669"/>
    <property type="project" value="TreeGrafter"/>
</dbReference>
<dbReference type="PANTHER" id="PTHR38430">
    <property type="entry name" value="PROTEIN-ARGININE KINASE ACTIVATOR PROTEIN"/>
    <property type="match status" value="1"/>
</dbReference>
<dbReference type="RefSeq" id="WP_269926722.1">
    <property type="nucleotide sequence ID" value="NZ_JAMKBJ010000008.1"/>
</dbReference>
<accession>A0A9X3RDY5</accession>
<dbReference type="GO" id="GO:1990169">
    <property type="term" value="P:stress response to copper ion"/>
    <property type="evidence" value="ECO:0007669"/>
    <property type="project" value="TreeGrafter"/>
</dbReference>
<dbReference type="SUPFAM" id="SSF46600">
    <property type="entry name" value="C-terminal UvrC-binding domain of UvrB"/>
    <property type="match status" value="1"/>
</dbReference>
<reference evidence="2" key="1">
    <citation type="submission" date="2022-05" db="EMBL/GenBank/DDBJ databases">
        <authorList>
            <person name="Colautti A."/>
            <person name="Iacumin L."/>
        </authorList>
    </citation>
    <scope>NUCLEOTIDE SEQUENCE</scope>
    <source>
        <strain evidence="2">SK 55</strain>
    </source>
</reference>
<gene>
    <name evidence="2" type="ORF">M9R32_10585</name>
</gene>
<evidence type="ECO:0000313" key="3">
    <source>
        <dbReference type="Proteomes" id="UP001152173"/>
    </source>
</evidence>
<keyword evidence="3" id="KW-1185">Reference proteome</keyword>
<evidence type="ECO:0000313" key="2">
    <source>
        <dbReference type="EMBL" id="MCZ8537629.1"/>
    </source>
</evidence>